<feature type="signal peptide" evidence="1">
    <location>
        <begin position="1"/>
        <end position="24"/>
    </location>
</feature>
<proteinExistence type="predicted"/>
<dbReference type="EMBL" id="JAAHFQ010000289">
    <property type="protein sequence ID" value="NER28982.1"/>
    <property type="molecule type" value="Genomic_DNA"/>
</dbReference>
<evidence type="ECO:0000313" key="2">
    <source>
        <dbReference type="EMBL" id="NER28982.1"/>
    </source>
</evidence>
<organism evidence="2">
    <name type="scientific">Symploca sp. SIO1C4</name>
    <dbReference type="NCBI Taxonomy" id="2607765"/>
    <lineage>
        <taxon>Bacteria</taxon>
        <taxon>Bacillati</taxon>
        <taxon>Cyanobacteriota</taxon>
        <taxon>Cyanophyceae</taxon>
        <taxon>Coleofasciculales</taxon>
        <taxon>Coleofasciculaceae</taxon>
        <taxon>Symploca</taxon>
    </lineage>
</organism>
<keyword evidence="1" id="KW-0732">Signal</keyword>
<reference evidence="2" key="1">
    <citation type="submission" date="2019-11" db="EMBL/GenBank/DDBJ databases">
        <title>Genomic insights into an expanded diversity of filamentous marine cyanobacteria reveals the extraordinary biosynthetic potential of Moorea and Okeania.</title>
        <authorList>
            <person name="Ferreira Leao T."/>
            <person name="Wang M."/>
            <person name="Moss N."/>
            <person name="Da Silva R."/>
            <person name="Sanders J."/>
            <person name="Nurk S."/>
            <person name="Gurevich A."/>
            <person name="Humphrey G."/>
            <person name="Reher R."/>
            <person name="Zhu Q."/>
            <person name="Belda-Ferre P."/>
            <person name="Glukhov E."/>
            <person name="Rex R."/>
            <person name="Dorrestein P.C."/>
            <person name="Knight R."/>
            <person name="Pevzner P."/>
            <person name="Gerwick W.H."/>
            <person name="Gerwick L."/>
        </authorList>
    </citation>
    <scope>NUCLEOTIDE SEQUENCE</scope>
    <source>
        <strain evidence="2">SIO1C4</strain>
    </source>
</reference>
<dbReference type="Pfam" id="PF19777">
    <property type="entry name" value="DUF6263"/>
    <property type="match status" value="1"/>
</dbReference>
<protein>
    <submittedName>
        <fullName evidence="2">Uncharacterized protein</fullName>
    </submittedName>
</protein>
<name>A0A6B3NED3_9CYAN</name>
<dbReference type="InterPro" id="IPR046230">
    <property type="entry name" value="DUF6263"/>
</dbReference>
<accession>A0A6B3NED3</accession>
<evidence type="ECO:0000256" key="1">
    <source>
        <dbReference type="SAM" id="SignalP"/>
    </source>
</evidence>
<comment type="caution">
    <text evidence="2">The sequence shown here is derived from an EMBL/GenBank/DDBJ whole genome shotgun (WGS) entry which is preliminary data.</text>
</comment>
<dbReference type="AlphaFoldDB" id="A0A6B3NED3"/>
<sequence length="327" mass="35410">MKNTLFTGSTCLLLAIGTLKPAPAAITTQTPSVIAQLTNDSLQPTATVEAEVELLDSGAEPRQELRFQPQVNLKQTSIMTMKMNMAMSLANNPMSGVNLPTMVMTMETIVTKIDANGDIHYQSSCTDADVVVDDNVPPEVSKAMQEQIKQIIGLGGSFVADNRGRTKQGNFVVPEGIDENIKPMLKQMSNSLEQFSYPLPEAAVGIGAKWRVSNLLNLNSMNLNQTAHYELVSFEDDVAILEVSMQQQAEPQELNPPGMPSGTILTLTSHDAQGQGNVKMPLNQIMPLSSSFSMISNTQMQFKQAGSNQETVMGSKLSVEMTLESAI</sequence>
<gene>
    <name evidence="2" type="ORF">F6J89_15420</name>
</gene>
<feature type="chain" id="PRO_5025639505" evidence="1">
    <location>
        <begin position="25"/>
        <end position="327"/>
    </location>
</feature>